<reference evidence="1 2" key="1">
    <citation type="submission" date="2015-10" db="EMBL/GenBank/DDBJ databases">
        <title>Draft genome sequence of Streptomyces sp. RV15, isolated from a marine sponge.</title>
        <authorList>
            <person name="Ruckert C."/>
            <person name="Abdelmohsen U.R."/>
            <person name="Winkler A."/>
            <person name="Hentschel U."/>
            <person name="Kalinowski J."/>
            <person name="Kampfer P."/>
            <person name="Glaeser S."/>
        </authorList>
    </citation>
    <scope>NUCLEOTIDE SEQUENCE [LARGE SCALE GENOMIC DNA]</scope>
    <source>
        <strain evidence="1 2">RV15</strain>
    </source>
</reference>
<gene>
    <name evidence="1" type="ORF">AQJ91_03015</name>
</gene>
<dbReference type="AlphaFoldDB" id="A0A101V4Z0"/>
<dbReference type="STRING" id="909626.AQJ91_03015"/>
<comment type="caution">
    <text evidence="1">The sequence shown here is derived from an EMBL/GenBank/DDBJ whole genome shotgun (WGS) entry which is preliminary data.</text>
</comment>
<dbReference type="SUPFAM" id="SSF51735">
    <property type="entry name" value="NAD(P)-binding Rossmann-fold domains"/>
    <property type="match status" value="1"/>
</dbReference>
<dbReference type="Gene3D" id="3.40.50.720">
    <property type="entry name" value="NAD(P)-binding Rossmann-like Domain"/>
    <property type="match status" value="1"/>
</dbReference>
<protein>
    <recommendedName>
        <fullName evidence="3">NAD(P)-binding domain-containing protein</fullName>
    </recommendedName>
</protein>
<organism evidence="1 2">
    <name type="scientific">Streptomyces dysideae</name>
    <dbReference type="NCBI Taxonomy" id="909626"/>
    <lineage>
        <taxon>Bacteria</taxon>
        <taxon>Bacillati</taxon>
        <taxon>Actinomycetota</taxon>
        <taxon>Actinomycetes</taxon>
        <taxon>Kitasatosporales</taxon>
        <taxon>Streptomycetaceae</taxon>
        <taxon>Streptomyces</taxon>
    </lineage>
</organism>
<evidence type="ECO:0000313" key="1">
    <source>
        <dbReference type="EMBL" id="KUO22593.1"/>
    </source>
</evidence>
<dbReference type="Proteomes" id="UP000053260">
    <property type="component" value="Unassembled WGS sequence"/>
</dbReference>
<proteinExistence type="predicted"/>
<evidence type="ECO:0000313" key="2">
    <source>
        <dbReference type="Proteomes" id="UP000053260"/>
    </source>
</evidence>
<evidence type="ECO:0008006" key="3">
    <source>
        <dbReference type="Google" id="ProtNLM"/>
    </source>
</evidence>
<dbReference type="InterPro" id="IPR036291">
    <property type="entry name" value="NAD(P)-bd_dom_sf"/>
</dbReference>
<keyword evidence="2" id="KW-1185">Reference proteome</keyword>
<dbReference type="EMBL" id="LMXB01000013">
    <property type="protein sequence ID" value="KUO22593.1"/>
    <property type="molecule type" value="Genomic_DNA"/>
</dbReference>
<name>A0A101V4Z0_9ACTN</name>
<accession>A0A101V4Z0</accession>
<sequence length="61" mass="6424">MVHFAAETHVDRSIADAGDFFRTNVLGLRTGSRAEPAQGPGVCFGRRPTVRLGGPVRSAAS</sequence>